<dbReference type="RefSeq" id="WP_238249697.1">
    <property type="nucleotide sequence ID" value="NZ_BPQX01000033.1"/>
</dbReference>
<evidence type="ECO:0000313" key="3">
    <source>
        <dbReference type="Proteomes" id="UP001236369"/>
    </source>
</evidence>
<sequence length="185" mass="21176">MAARALHKQSFIGRRLGFAGLESDRAFSDVDAGMAENIHYPTTYRASIFRRSTSVARAIVIVLLGFFGRAHLDKSSSKITWILAIAGLTAIIIYFLNESSSYITLFDDRIEKKSWFGTKIWRRDEAAGLWYGLFGGFKLVRKYNKGDYFIIPPGIKRDATWHDWLKDVPEGEIKPSYPRIFSRRS</sequence>
<reference evidence="2 3" key="1">
    <citation type="submission" date="2023-07" db="EMBL/GenBank/DDBJ databases">
        <title>Genomic Encyclopedia of Type Strains, Phase IV (KMG-IV): sequencing the most valuable type-strain genomes for metagenomic binning, comparative biology and taxonomic classification.</title>
        <authorList>
            <person name="Goeker M."/>
        </authorList>
    </citation>
    <scope>NUCLEOTIDE SEQUENCE [LARGE SCALE GENOMIC DNA]</scope>
    <source>
        <strain evidence="2 3">DSM 19562</strain>
    </source>
</reference>
<evidence type="ECO:0000256" key="1">
    <source>
        <dbReference type="SAM" id="Phobius"/>
    </source>
</evidence>
<organism evidence="2 3">
    <name type="scientific">Methylobacterium persicinum</name>
    <dbReference type="NCBI Taxonomy" id="374426"/>
    <lineage>
        <taxon>Bacteria</taxon>
        <taxon>Pseudomonadati</taxon>
        <taxon>Pseudomonadota</taxon>
        <taxon>Alphaproteobacteria</taxon>
        <taxon>Hyphomicrobiales</taxon>
        <taxon>Methylobacteriaceae</taxon>
        <taxon>Methylobacterium</taxon>
    </lineage>
</organism>
<keyword evidence="3" id="KW-1185">Reference proteome</keyword>
<name>A0ABU0HI70_9HYPH</name>
<gene>
    <name evidence="2" type="ORF">QO016_001506</name>
</gene>
<comment type="caution">
    <text evidence="2">The sequence shown here is derived from an EMBL/GenBank/DDBJ whole genome shotgun (WGS) entry which is preliminary data.</text>
</comment>
<feature type="transmembrane region" description="Helical" evidence="1">
    <location>
        <begin position="55"/>
        <end position="72"/>
    </location>
</feature>
<proteinExistence type="predicted"/>
<dbReference type="EMBL" id="JAUSVV010000002">
    <property type="protein sequence ID" value="MDQ0442023.1"/>
    <property type="molecule type" value="Genomic_DNA"/>
</dbReference>
<keyword evidence="1" id="KW-0472">Membrane</keyword>
<keyword evidence="1" id="KW-0812">Transmembrane</keyword>
<dbReference type="Proteomes" id="UP001236369">
    <property type="component" value="Unassembled WGS sequence"/>
</dbReference>
<feature type="transmembrane region" description="Helical" evidence="1">
    <location>
        <begin position="78"/>
        <end position="96"/>
    </location>
</feature>
<accession>A0ABU0HI70</accession>
<protein>
    <submittedName>
        <fullName evidence="2">Uncharacterized protein</fullName>
    </submittedName>
</protein>
<evidence type="ECO:0000313" key="2">
    <source>
        <dbReference type="EMBL" id="MDQ0442023.1"/>
    </source>
</evidence>
<keyword evidence="1" id="KW-1133">Transmembrane helix</keyword>